<dbReference type="SUPFAM" id="SSF63825">
    <property type="entry name" value="YWTD domain"/>
    <property type="match status" value="1"/>
</dbReference>
<dbReference type="EMBL" id="JBHTIW010000003">
    <property type="protein sequence ID" value="MFD0919590.1"/>
    <property type="molecule type" value="Genomic_DNA"/>
</dbReference>
<accession>A0ABW3FQL0</accession>
<evidence type="ECO:0000313" key="2">
    <source>
        <dbReference type="EMBL" id="MFD0919590.1"/>
    </source>
</evidence>
<comment type="caution">
    <text evidence="2">The sequence shown here is derived from an EMBL/GenBank/DDBJ whole genome shotgun (WGS) entry which is preliminary data.</text>
</comment>
<dbReference type="RefSeq" id="WP_263252539.1">
    <property type="nucleotide sequence ID" value="NZ_BAABLT010000001.1"/>
</dbReference>
<organism evidence="2 3">
    <name type="scientific">Saccharopolyspora rosea</name>
    <dbReference type="NCBI Taxonomy" id="524884"/>
    <lineage>
        <taxon>Bacteria</taxon>
        <taxon>Bacillati</taxon>
        <taxon>Actinomycetota</taxon>
        <taxon>Actinomycetes</taxon>
        <taxon>Pseudonocardiales</taxon>
        <taxon>Pseudonocardiaceae</taxon>
        <taxon>Saccharopolyspora</taxon>
    </lineage>
</organism>
<name>A0ABW3FQL0_9PSEU</name>
<feature type="signal peptide" evidence="1">
    <location>
        <begin position="1"/>
        <end position="31"/>
    </location>
</feature>
<feature type="chain" id="PRO_5047029961" evidence="1">
    <location>
        <begin position="32"/>
        <end position="328"/>
    </location>
</feature>
<keyword evidence="3" id="KW-1185">Reference proteome</keyword>
<protein>
    <submittedName>
        <fullName evidence="2">Uncharacterized protein</fullName>
    </submittedName>
</protein>
<evidence type="ECO:0000313" key="3">
    <source>
        <dbReference type="Proteomes" id="UP001597018"/>
    </source>
</evidence>
<sequence>MKSTIRKTATTALAAALALGGAAVVPATATAAGIKCDSTGGGDSSFYQGESAGKVYNEKFGRGPEIPGLGDFVPQGLTTWHDWDGGKDLLLITEYEANGKSARIYGVDPANGKTVGSVPIAYSHVGGIAVAKGWVFVSGKQSGKWHTIRKYKASEVAEALKEKNPGVLAQTGKAREVYGSSFLTADGDVLYSGRFNAHGRDAMYAYRVAADGSLTTGEKYEVPKRTQGMMVAGDHFFYSTSSGRQNRSNIYVVDKGATDIDKSAKCFRAPSLAEGITNDKGTTYLLFESGADKYRRTPCSEDRSRDRKCTRNVIRNLHTAQTAGLPAF</sequence>
<dbReference type="Proteomes" id="UP001597018">
    <property type="component" value="Unassembled WGS sequence"/>
</dbReference>
<reference evidence="3" key="1">
    <citation type="journal article" date="2019" name="Int. J. Syst. Evol. Microbiol.">
        <title>The Global Catalogue of Microorganisms (GCM) 10K type strain sequencing project: providing services to taxonomists for standard genome sequencing and annotation.</title>
        <authorList>
            <consortium name="The Broad Institute Genomics Platform"/>
            <consortium name="The Broad Institute Genome Sequencing Center for Infectious Disease"/>
            <person name="Wu L."/>
            <person name="Ma J."/>
        </authorList>
    </citation>
    <scope>NUCLEOTIDE SEQUENCE [LARGE SCALE GENOMIC DNA]</scope>
    <source>
        <strain evidence="3">CCUG 56401</strain>
    </source>
</reference>
<gene>
    <name evidence="2" type="ORF">ACFQ16_07530</name>
</gene>
<keyword evidence="1" id="KW-0732">Signal</keyword>
<proteinExistence type="predicted"/>
<evidence type="ECO:0000256" key="1">
    <source>
        <dbReference type="SAM" id="SignalP"/>
    </source>
</evidence>